<proteinExistence type="predicted"/>
<dbReference type="InterPro" id="IPR029044">
    <property type="entry name" value="Nucleotide-diphossugar_trans"/>
</dbReference>
<evidence type="ECO:0000313" key="2">
    <source>
        <dbReference type="EMBL" id="MEO3712053.1"/>
    </source>
</evidence>
<feature type="chain" id="PRO_5046160284" description="Nucleotide-diphospho-sugar transferase domain-containing protein" evidence="1">
    <location>
        <begin position="18"/>
        <end position="425"/>
    </location>
</feature>
<reference evidence="2 3" key="1">
    <citation type="submission" date="2024-05" db="EMBL/GenBank/DDBJ databases">
        <title>Roseateles sp. 2.12 16S ribosomal RNA gene Genome sequencing and assembly.</title>
        <authorList>
            <person name="Woo H."/>
        </authorList>
    </citation>
    <scope>NUCLEOTIDE SEQUENCE [LARGE SCALE GENOMIC DNA]</scope>
    <source>
        <strain evidence="2 3">2.12</strain>
    </source>
</reference>
<keyword evidence="1" id="KW-0732">Signal</keyword>
<organism evidence="2 3">
    <name type="scientific">Roseateles flavus</name>
    <dbReference type="NCBI Taxonomy" id="3149041"/>
    <lineage>
        <taxon>Bacteria</taxon>
        <taxon>Pseudomonadati</taxon>
        <taxon>Pseudomonadota</taxon>
        <taxon>Betaproteobacteria</taxon>
        <taxon>Burkholderiales</taxon>
        <taxon>Sphaerotilaceae</taxon>
        <taxon>Roseateles</taxon>
    </lineage>
</organism>
<protein>
    <recommendedName>
        <fullName evidence="4">Nucleotide-diphospho-sugar transferase domain-containing protein</fullName>
    </recommendedName>
</protein>
<dbReference type="SUPFAM" id="SSF53448">
    <property type="entry name" value="Nucleotide-diphospho-sugar transferases"/>
    <property type="match status" value="1"/>
</dbReference>
<keyword evidence="3" id="KW-1185">Reference proteome</keyword>
<sequence length="425" mass="47197">MSLCVCTIVSANYLAYAAVLAASVRQHHPDGHFEVLVVDRPTLAVQEALAKTGLKARFAQDLGLPDFEQLAYQFDILELNTALKPSFLKQLLREGHEQLVYLDPDIRCYAPLTPVLEGLQRQDVLLTPHALRPVLDGHRPSDIDFLRNGVHNLGFVALRQSACADALLDWWESRCLSHGFNDPAFGVFVDQKWMDLAPACFEGVGLLRHPGCNVAYWNLHERQLTQEAGQGPVQVNGQGLFFFHFSGIDVGDTSVLSRHQTRHSLAQLPLVQRLLEDYVQALREAGHLSLRSLPYGFGTLDDGTPIHGLMRRALPAMGPQAQCTARPFAATSAFQQALRKAGLHGIPVGGAVHTRNLHMQGRRLTLANALIRGLARVMGLGRLQMLLRYAAFLSRESHLPAVLLRRPFQMDHRGREEAAQGRHRS</sequence>
<evidence type="ECO:0000256" key="1">
    <source>
        <dbReference type="SAM" id="SignalP"/>
    </source>
</evidence>
<evidence type="ECO:0000313" key="3">
    <source>
        <dbReference type="Proteomes" id="UP001462640"/>
    </source>
</evidence>
<accession>A0ABV0GAF4</accession>
<name>A0ABV0GAF4_9BURK</name>
<dbReference type="Proteomes" id="UP001462640">
    <property type="component" value="Unassembled WGS sequence"/>
</dbReference>
<evidence type="ECO:0008006" key="4">
    <source>
        <dbReference type="Google" id="ProtNLM"/>
    </source>
</evidence>
<dbReference type="Gene3D" id="3.90.550.10">
    <property type="entry name" value="Spore Coat Polysaccharide Biosynthesis Protein SpsA, Chain A"/>
    <property type="match status" value="1"/>
</dbReference>
<gene>
    <name evidence="2" type="ORF">ABDJ40_04645</name>
</gene>
<dbReference type="RefSeq" id="WP_347606671.1">
    <property type="nucleotide sequence ID" value="NZ_JBDPZC010000001.1"/>
</dbReference>
<feature type="signal peptide" evidence="1">
    <location>
        <begin position="1"/>
        <end position="17"/>
    </location>
</feature>
<dbReference type="EMBL" id="JBDPZC010000001">
    <property type="protein sequence ID" value="MEO3712053.1"/>
    <property type="molecule type" value="Genomic_DNA"/>
</dbReference>
<comment type="caution">
    <text evidence="2">The sequence shown here is derived from an EMBL/GenBank/DDBJ whole genome shotgun (WGS) entry which is preliminary data.</text>
</comment>